<dbReference type="RefSeq" id="XP_024577179.1">
    <property type="nucleotide sequence ID" value="XM_024726509.1"/>
</dbReference>
<proteinExistence type="predicted"/>
<dbReference type="EMBL" id="CCYD01000523">
    <property type="protein sequence ID" value="CEG40810.1"/>
    <property type="molecule type" value="Genomic_DNA"/>
</dbReference>
<evidence type="ECO:0000313" key="2">
    <source>
        <dbReference type="Proteomes" id="UP000054928"/>
    </source>
</evidence>
<keyword evidence="2" id="KW-1185">Reference proteome</keyword>
<dbReference type="GeneID" id="36406046"/>
<protein>
    <submittedName>
        <fullName evidence="1">Uncharacterized protein</fullName>
    </submittedName>
</protein>
<name>A0A0P1AJV9_PLAHL</name>
<reference evidence="2" key="1">
    <citation type="submission" date="2014-09" db="EMBL/GenBank/DDBJ databases">
        <authorList>
            <person name="Sharma Rahul"/>
            <person name="Thines Marco"/>
        </authorList>
    </citation>
    <scope>NUCLEOTIDE SEQUENCE [LARGE SCALE GENOMIC DNA]</scope>
</reference>
<evidence type="ECO:0000313" key="1">
    <source>
        <dbReference type="EMBL" id="CEG40810.1"/>
    </source>
</evidence>
<sequence length="74" mass="8431">MFEASGHSLLKVAILEQFCLRFAQLLTRYIGRLCTSRIRSKTVTRTSFANGTPNKFSDKRSICLINVSRVEHLV</sequence>
<organism evidence="1 2">
    <name type="scientific">Plasmopara halstedii</name>
    <name type="common">Downy mildew of sunflower</name>
    <dbReference type="NCBI Taxonomy" id="4781"/>
    <lineage>
        <taxon>Eukaryota</taxon>
        <taxon>Sar</taxon>
        <taxon>Stramenopiles</taxon>
        <taxon>Oomycota</taxon>
        <taxon>Peronosporomycetes</taxon>
        <taxon>Peronosporales</taxon>
        <taxon>Peronosporaceae</taxon>
        <taxon>Plasmopara</taxon>
    </lineage>
</organism>
<dbReference type="Proteomes" id="UP000054928">
    <property type="component" value="Unassembled WGS sequence"/>
</dbReference>
<accession>A0A0P1AJV9</accession>
<dbReference type="AlphaFoldDB" id="A0A0P1AJV9"/>